<evidence type="ECO:0000313" key="1">
    <source>
        <dbReference type="EMBL" id="MEL0552588.1"/>
    </source>
</evidence>
<keyword evidence="2" id="KW-1185">Reference proteome</keyword>
<dbReference type="Pfam" id="PF08843">
    <property type="entry name" value="AbiEii"/>
    <property type="match status" value="1"/>
</dbReference>
<dbReference type="GO" id="GO:0016740">
    <property type="term" value="F:transferase activity"/>
    <property type="evidence" value="ECO:0007669"/>
    <property type="project" value="UniProtKB-KW"/>
</dbReference>
<reference evidence="1 2" key="1">
    <citation type="submission" date="2024-04" db="EMBL/GenBank/DDBJ databases">
        <title>Two novel Raoultella species associated with bleeding cankers of broadleaf hosts, Raoultella scottia sp. nov. and Raoultella lignicola sp. nov.</title>
        <authorList>
            <person name="Brady C.L."/>
        </authorList>
    </citation>
    <scope>NUCLEOTIDE SEQUENCE [LARGE SCALE GENOMIC DNA]</scope>
    <source>
        <strain evidence="1 2">TW_WC1a.1</strain>
    </source>
</reference>
<organism evidence="1 2">
    <name type="scientific">Raoultella lignicola</name>
    <dbReference type="NCBI Taxonomy" id="3040939"/>
    <lineage>
        <taxon>Bacteria</taxon>
        <taxon>Pseudomonadati</taxon>
        <taxon>Pseudomonadota</taxon>
        <taxon>Gammaproteobacteria</taxon>
        <taxon>Enterobacterales</taxon>
        <taxon>Enterobacteriaceae</taxon>
        <taxon>Klebsiella/Raoultella group</taxon>
        <taxon>Raoultella</taxon>
    </lineage>
</organism>
<accession>A0ABU9F842</accession>
<dbReference type="RefSeq" id="WP_154144018.1">
    <property type="nucleotide sequence ID" value="NZ_JARXNK020000103.1"/>
</dbReference>
<evidence type="ECO:0000313" key="2">
    <source>
        <dbReference type="Proteomes" id="UP001312893"/>
    </source>
</evidence>
<name>A0ABU9F842_9ENTR</name>
<dbReference type="InterPro" id="IPR014942">
    <property type="entry name" value="AbiEii"/>
</dbReference>
<sequence length="324" mass="37166">MNLHHDREAFLELINRTAEYFEIPEVYVEKDYWVTRILLQLSQSEFRDDFIFKGGTALSKVFGLIQRFSEDVDLAMFNPRGLSGHQVKKRMKAAERTISAGLTYVERPDESKGSQFRKVYYEFPRIVDGEFGHASDVILLETNSFTSPEPFSLMPAESLIAEFVMKGQLADGDEIIIRYGLEKFEVNVLDIKRTVVEKIVGLVRASSVEEPEQALANKIRHIYDLCLIKRDARYSQFFSSDDLQDMIDIVIQADREQFSNAGNWLDQPLHESVLFARPSETWDSIRGVFYGVFSELVYDGDLPSDEEVIGLLSSVAGLLHRRRD</sequence>
<dbReference type="Gene3D" id="3.10.450.620">
    <property type="entry name" value="JHP933, nucleotidyltransferase-like core domain"/>
    <property type="match status" value="1"/>
</dbReference>
<dbReference type="Proteomes" id="UP001312893">
    <property type="component" value="Unassembled WGS sequence"/>
</dbReference>
<protein>
    <submittedName>
        <fullName evidence="1">Nucleotidyl transferase AbiEii/AbiGii toxin family protein</fullName>
    </submittedName>
</protein>
<proteinExistence type="predicted"/>
<gene>
    <name evidence="1" type="ORF">QFI96_012895</name>
</gene>
<keyword evidence="1" id="KW-0808">Transferase</keyword>
<comment type="caution">
    <text evidence="1">The sequence shown here is derived from an EMBL/GenBank/DDBJ whole genome shotgun (WGS) entry which is preliminary data.</text>
</comment>
<dbReference type="EMBL" id="JARXNK020000103">
    <property type="protein sequence ID" value="MEL0552588.1"/>
    <property type="molecule type" value="Genomic_DNA"/>
</dbReference>